<gene>
    <name evidence="2" type="ORF">PACLA_8A069051</name>
</gene>
<proteinExistence type="predicted"/>
<feature type="domain" description="Centrosomal protein of 85 kDa-like CC4 coiled-coil" evidence="1">
    <location>
        <begin position="309"/>
        <end position="392"/>
    </location>
</feature>
<accession>A0A7D9H9U8</accession>
<organism evidence="2 3">
    <name type="scientific">Paramuricea clavata</name>
    <name type="common">Red gorgonian</name>
    <name type="synonym">Violescent sea-whip</name>
    <dbReference type="NCBI Taxonomy" id="317549"/>
    <lineage>
        <taxon>Eukaryota</taxon>
        <taxon>Metazoa</taxon>
        <taxon>Cnidaria</taxon>
        <taxon>Anthozoa</taxon>
        <taxon>Octocorallia</taxon>
        <taxon>Malacalcyonacea</taxon>
        <taxon>Plexauridae</taxon>
        <taxon>Paramuricea</taxon>
    </lineage>
</organism>
<dbReference type="EMBL" id="CACRXK020000041">
    <property type="protein sequence ID" value="CAB3977302.1"/>
    <property type="molecule type" value="Genomic_DNA"/>
</dbReference>
<dbReference type="InterPro" id="IPR058190">
    <property type="entry name" value="CC4_CEP85"/>
</dbReference>
<comment type="caution">
    <text evidence="2">The sequence shown here is derived from an EMBL/GenBank/DDBJ whole genome shotgun (WGS) entry which is preliminary data.</text>
</comment>
<dbReference type="Proteomes" id="UP001152795">
    <property type="component" value="Unassembled WGS sequence"/>
</dbReference>
<dbReference type="OrthoDB" id="5972981at2759"/>
<protein>
    <recommendedName>
        <fullName evidence="1">Centrosomal protein of 85 kDa-like CC4 coiled-coil domain-containing protein</fullName>
    </recommendedName>
</protein>
<dbReference type="Gene3D" id="1.10.287.1490">
    <property type="match status" value="1"/>
</dbReference>
<name>A0A7D9H9U8_PARCT</name>
<dbReference type="PANTHER" id="PTHR31075">
    <property type="entry name" value="CENTROSOMAL PROTEIN OF 85 KDA"/>
    <property type="match status" value="1"/>
</dbReference>
<evidence type="ECO:0000259" key="1">
    <source>
        <dbReference type="Pfam" id="PF24555"/>
    </source>
</evidence>
<sequence length="505" mass="58881">MSGLYSALLNGQGSHQNPTHFHPTNRNEETVTNYEQLYVYNSRPAIQPSHEPAVFHNPVGWPGNTSWTLNNSIPSSFIEQIQAKNQLLVKNKEVMEKQGAYISQLEKHLEAQNSSDLLRRLQDRERDVEHLRARLESETAPKYEVEKLRRNLGEAEYELEKTEKVLQETLNEKEVEANTLQAQISGKAKELDHAKREIKRLQEEKSELRTRIENLDKYVGDLPTSEDYKKLRKELKHWKHLCSKLQTQMTQQEEQLTSGRKDLEEKALNADRFERENADLRRMVKSLQDRMKNDEMHSKALELEHMTFENERLQADLAKMEKILKEKQRKAKNFYLHSQESQKKVVERLSQEEDTVAALREEVSTKELNISELKSSMKQLSSQYQDAVEENMDIGDKLKKLQIINNKEAIETNRKIYKQLRRNVNKLKDIMRLYYQRKEGRDLELSLLLGTGASAEGLRTGNHEKSLSDEVGELTSDIDEFQKFLADEYAEELANNLEGNNCITQ</sequence>
<dbReference type="Pfam" id="PF24555">
    <property type="entry name" value="CC4_CEP85"/>
    <property type="match status" value="1"/>
</dbReference>
<reference evidence="2" key="1">
    <citation type="submission" date="2020-04" db="EMBL/GenBank/DDBJ databases">
        <authorList>
            <person name="Alioto T."/>
            <person name="Alioto T."/>
            <person name="Gomez Garrido J."/>
        </authorList>
    </citation>
    <scope>NUCLEOTIDE SEQUENCE</scope>
    <source>
        <strain evidence="2">A484AB</strain>
    </source>
</reference>
<keyword evidence="3" id="KW-1185">Reference proteome</keyword>
<dbReference type="GO" id="GO:0005813">
    <property type="term" value="C:centrosome"/>
    <property type="evidence" value="ECO:0007669"/>
    <property type="project" value="TreeGrafter"/>
</dbReference>
<evidence type="ECO:0000313" key="3">
    <source>
        <dbReference type="Proteomes" id="UP001152795"/>
    </source>
</evidence>
<dbReference type="PANTHER" id="PTHR31075:SF4">
    <property type="entry name" value="CENTROSOMAL PROTEIN OF 85 KDA"/>
    <property type="match status" value="1"/>
</dbReference>
<dbReference type="InterPro" id="IPR040210">
    <property type="entry name" value="Cep85/Cep85L"/>
</dbReference>
<dbReference type="AlphaFoldDB" id="A0A7D9H9U8"/>
<evidence type="ECO:0000313" key="2">
    <source>
        <dbReference type="EMBL" id="CAB3977302.1"/>
    </source>
</evidence>